<reference evidence="2" key="2">
    <citation type="submission" date="2011-02" db="EMBL/GenBank/DDBJ databases">
        <title>The complete genome of Fluviicola taffensis DSM 16823.</title>
        <authorList>
            <consortium name="US DOE Joint Genome Institute (JGI-PGF)"/>
            <person name="Lucas S."/>
            <person name="Copeland A."/>
            <person name="Lapidus A."/>
            <person name="Bruce D."/>
            <person name="Goodwin L."/>
            <person name="Pitluck S."/>
            <person name="Kyrpides N."/>
            <person name="Mavromatis K."/>
            <person name="Ivanova N."/>
            <person name="Mikhailova N."/>
            <person name="Pagani I."/>
            <person name="Chertkov O."/>
            <person name="Detter J.C."/>
            <person name="Han C."/>
            <person name="Tapia R."/>
            <person name="Land M."/>
            <person name="Hauser L."/>
            <person name="Markowitz V."/>
            <person name="Cheng J.-F."/>
            <person name="Hugenholtz P."/>
            <person name="Woyke T."/>
            <person name="Wu D."/>
            <person name="Tindall B."/>
            <person name="Pomrenke H.G."/>
            <person name="Brambilla E."/>
            <person name="Klenk H.-P."/>
            <person name="Eisen J.A."/>
        </authorList>
    </citation>
    <scope>NUCLEOTIDE SEQUENCE [LARGE SCALE GENOMIC DNA]</scope>
    <source>
        <strain evidence="2">DSM 16823 / RW262 / RW262</strain>
    </source>
</reference>
<evidence type="ECO:0000313" key="2">
    <source>
        <dbReference type="Proteomes" id="UP000007463"/>
    </source>
</evidence>
<reference evidence="1 2" key="1">
    <citation type="journal article" date="2011" name="Stand. Genomic Sci.">
        <title>Complete genome sequence of the gliding freshwater bacterium Fluviicola taffensis type strain (RW262).</title>
        <authorList>
            <person name="Woyke T."/>
            <person name="Chertkov O."/>
            <person name="Lapidus A."/>
            <person name="Nolan M."/>
            <person name="Lucas S."/>
            <person name="Del Rio T.G."/>
            <person name="Tice H."/>
            <person name="Cheng J.F."/>
            <person name="Tapia R."/>
            <person name="Han C."/>
            <person name="Goodwin L."/>
            <person name="Pitluck S."/>
            <person name="Liolios K."/>
            <person name="Pagani I."/>
            <person name="Ivanova N."/>
            <person name="Huntemann M."/>
            <person name="Mavromatis K."/>
            <person name="Mikhailova N."/>
            <person name="Pati A."/>
            <person name="Chen A."/>
            <person name="Palaniappan K."/>
            <person name="Land M."/>
            <person name="Hauser L."/>
            <person name="Brambilla E.M."/>
            <person name="Rohde M."/>
            <person name="Mwirichia R."/>
            <person name="Sikorski J."/>
            <person name="Tindall B.J."/>
            <person name="Goker M."/>
            <person name="Bristow J."/>
            <person name="Eisen J.A."/>
            <person name="Markowitz V."/>
            <person name="Hugenholtz P."/>
            <person name="Klenk H.P."/>
            <person name="Kyrpides N.C."/>
        </authorList>
    </citation>
    <scope>NUCLEOTIDE SEQUENCE [LARGE SCALE GENOMIC DNA]</scope>
    <source>
        <strain evidence="2">DSM 16823 / RW262 / RW262</strain>
    </source>
</reference>
<dbReference type="EMBL" id="CP002542">
    <property type="protein sequence ID" value="AEA45879.1"/>
    <property type="molecule type" value="Genomic_DNA"/>
</dbReference>
<dbReference type="InterPro" id="IPR016024">
    <property type="entry name" value="ARM-type_fold"/>
</dbReference>
<organism evidence="1 2">
    <name type="scientific">Fluviicola taffensis (strain DSM 16823 / NCIMB 13979 / RW262)</name>
    <dbReference type="NCBI Taxonomy" id="755732"/>
    <lineage>
        <taxon>Bacteria</taxon>
        <taxon>Pseudomonadati</taxon>
        <taxon>Bacteroidota</taxon>
        <taxon>Flavobacteriia</taxon>
        <taxon>Flavobacteriales</taxon>
        <taxon>Crocinitomicaceae</taxon>
        <taxon>Fluviicola</taxon>
    </lineage>
</organism>
<dbReference type="SUPFAM" id="SSF48371">
    <property type="entry name" value="ARM repeat"/>
    <property type="match status" value="1"/>
</dbReference>
<dbReference type="HOGENOM" id="CLU_1508481_0_0_10"/>
<keyword evidence="2" id="KW-1185">Reference proteome</keyword>
<gene>
    <name evidence="1" type="ordered locus">Fluta_3915</name>
</gene>
<dbReference type="AlphaFoldDB" id="F2IH65"/>
<dbReference type="Proteomes" id="UP000007463">
    <property type="component" value="Chromosome"/>
</dbReference>
<accession>F2IH65</accession>
<protein>
    <submittedName>
        <fullName evidence="1">Uncharacterized protein</fullName>
    </submittedName>
</protein>
<proteinExistence type="predicted"/>
<dbReference type="OrthoDB" id="9553393at2"/>
<dbReference type="RefSeq" id="WP_013688637.1">
    <property type="nucleotide sequence ID" value="NC_015321.1"/>
</dbReference>
<dbReference type="STRING" id="755732.Fluta_3915"/>
<name>F2IH65_FLUTR</name>
<evidence type="ECO:0000313" key="1">
    <source>
        <dbReference type="EMBL" id="AEA45879.1"/>
    </source>
</evidence>
<dbReference type="KEGG" id="fte:Fluta_3915"/>
<sequence length="178" mass="20898">MNAARDFLTEFKSIRNFAEIVPVLVKDEELRTSIFAEIESEEYPFPEYASWIAVHFFDKHPNLMTQNQFDSMISVLLKTSNHSVQRNLTNALVNAPFDCSENGEVLDLLIDFLHQSEALPALKYHALRMIEKHFLPAYPELMRELKTLFEVISNHPKKSMQSMARNFDKKYRKHPFYN</sequence>